<organism evidence="1 2">
    <name type="scientific">Blautia hominis</name>
    <dbReference type="NCBI Taxonomy" id="2025493"/>
    <lineage>
        <taxon>Bacteria</taxon>
        <taxon>Bacillati</taxon>
        <taxon>Bacillota</taxon>
        <taxon>Clostridia</taxon>
        <taxon>Lachnospirales</taxon>
        <taxon>Lachnospiraceae</taxon>
        <taxon>Blautia</taxon>
    </lineage>
</organism>
<reference evidence="1 2" key="1">
    <citation type="submission" date="2024-04" db="EMBL/GenBank/DDBJ databases">
        <title>Defined microbial consortia suppress multidrug-resistant proinflammatory Enterobacteriaceae via ecological control.</title>
        <authorList>
            <person name="Furuichi M."/>
            <person name="Kawaguchi T."/>
            <person name="Pust M."/>
            <person name="Yasuma K."/>
            <person name="Plichta D."/>
            <person name="Hasegawa N."/>
            <person name="Ohya T."/>
            <person name="Bhattarai S."/>
            <person name="Sasajima S."/>
            <person name="Aoto Y."/>
            <person name="Tuganbaev T."/>
            <person name="Yaginuma M."/>
            <person name="Ueda M."/>
            <person name="Okahashi N."/>
            <person name="Amafuji K."/>
            <person name="Kiridooshi Y."/>
            <person name="Sugita K."/>
            <person name="Strazar M."/>
            <person name="Skelly A."/>
            <person name="Suda W."/>
            <person name="Hattori M."/>
            <person name="Nakamoto N."/>
            <person name="Caballero S."/>
            <person name="Norman J."/>
            <person name="Olle B."/>
            <person name="Tanoue T."/>
            <person name="Arita M."/>
            <person name="Bucci V."/>
            <person name="Atarashi K."/>
            <person name="Xavier R."/>
            <person name="Honda K."/>
        </authorList>
    </citation>
    <scope>NUCLEOTIDE SEQUENCE [LARGE SCALE GENOMIC DNA]</scope>
    <source>
        <strain evidence="2">k04-0078-D8-1</strain>
    </source>
</reference>
<evidence type="ECO:0000313" key="1">
    <source>
        <dbReference type="EMBL" id="GAA6409026.1"/>
    </source>
</evidence>
<gene>
    <name evidence="1" type="ORF">K040078D81_31430</name>
</gene>
<comment type="caution">
    <text evidence="1">The sequence shown here is derived from an EMBL/GenBank/DDBJ whole genome shotgun (WGS) entry which is preliminary data.</text>
</comment>
<evidence type="ECO:0008006" key="3">
    <source>
        <dbReference type="Google" id="ProtNLM"/>
    </source>
</evidence>
<dbReference type="Proteomes" id="UP001600943">
    <property type="component" value="Unassembled WGS sequence"/>
</dbReference>
<name>A0ABQ0BC44_9FIRM</name>
<protein>
    <recommendedName>
        <fullName evidence="3">DUF3168 domain-containing protein</fullName>
    </recommendedName>
</protein>
<sequence>MELADIRDWVKTLSVGDHFYIGKVESKKERSVGVYQRQISGRPNIALGGLECTKTASKQVSILIHWNKYANETEEAAQVMYDRIMQVTDLEIAGKHVNYLKLDVPEPIDVGTDDNGVYERVIWLTLYYER</sequence>
<evidence type="ECO:0000313" key="2">
    <source>
        <dbReference type="Proteomes" id="UP001600943"/>
    </source>
</evidence>
<dbReference type="EMBL" id="BAABYW010000001">
    <property type="protein sequence ID" value="GAA6409026.1"/>
    <property type="molecule type" value="Genomic_DNA"/>
</dbReference>
<dbReference type="RefSeq" id="WP_289071282.1">
    <property type="nucleotide sequence ID" value="NZ_BAABYW010000001.1"/>
</dbReference>
<keyword evidence="2" id="KW-1185">Reference proteome</keyword>
<accession>A0ABQ0BC44</accession>
<proteinExistence type="predicted"/>